<evidence type="ECO:0000256" key="1">
    <source>
        <dbReference type="SAM" id="SignalP"/>
    </source>
</evidence>
<dbReference type="AlphaFoldDB" id="A0AB37WJ04"/>
<feature type="signal peptide" evidence="1">
    <location>
        <begin position="1"/>
        <end position="18"/>
    </location>
</feature>
<accession>A0AB37WJ04</accession>
<reference evidence="2" key="1">
    <citation type="submission" date="2017-10" db="EMBL/GenBank/DDBJ databases">
        <authorList>
            <person name="Armitage A.D."/>
            <person name="Barbara D.J."/>
            <person name="Woodhall J.W."/>
            <person name="Sreenivasaprasad S."/>
            <person name="Lane C.R."/>
            <person name="Clarkson J.P."/>
            <person name="Harrison R.J."/>
        </authorList>
    </citation>
    <scope>NUCLEOTIDE SEQUENCE</scope>
    <source>
        <strain evidence="2">FERA 1164</strain>
    </source>
</reference>
<dbReference type="Proteomes" id="UP000292340">
    <property type="component" value="Unassembled WGS sequence"/>
</dbReference>
<gene>
    <name evidence="2" type="ORF">AA0115_g5182</name>
</gene>
<protein>
    <submittedName>
        <fullName evidence="2">Uncharacterized protein</fullName>
    </submittedName>
</protein>
<reference evidence="2" key="2">
    <citation type="journal article" date="2019" name="bioRxiv">
        <title>Genomics, evolutionary history and diagnostics of the Alternaria alternata species group including apple and Asian pear pathotypes.</title>
        <authorList>
            <person name="Armitage A.D."/>
            <person name="Cockerton H.M."/>
            <person name="Sreenivasaprasad S."/>
            <person name="Woodhall J.W."/>
            <person name="Lane C.R."/>
            <person name="Harrison R.J."/>
            <person name="Clarkson J.P."/>
        </authorList>
    </citation>
    <scope>NUCLEOTIDE SEQUENCE</scope>
    <source>
        <strain evidence="2">FERA 1164</strain>
    </source>
</reference>
<organism evidence="2 3">
    <name type="scientific">Alternaria tenuissima</name>
    <dbReference type="NCBI Taxonomy" id="119927"/>
    <lineage>
        <taxon>Eukaryota</taxon>
        <taxon>Fungi</taxon>
        <taxon>Dikarya</taxon>
        <taxon>Ascomycota</taxon>
        <taxon>Pezizomycotina</taxon>
        <taxon>Dothideomycetes</taxon>
        <taxon>Pleosporomycetidae</taxon>
        <taxon>Pleosporales</taxon>
        <taxon>Pleosporineae</taxon>
        <taxon>Pleosporaceae</taxon>
        <taxon>Alternaria</taxon>
        <taxon>Alternaria sect. Alternaria</taxon>
        <taxon>Alternaria alternata complex</taxon>
    </lineage>
</organism>
<evidence type="ECO:0000313" key="3">
    <source>
        <dbReference type="Proteomes" id="UP000292340"/>
    </source>
</evidence>
<comment type="caution">
    <text evidence="2">The sequence shown here is derived from an EMBL/GenBank/DDBJ whole genome shotgun (WGS) entry which is preliminary data.</text>
</comment>
<proteinExistence type="predicted"/>
<sequence>MKLAAAGALMLFARSVMGKGCPDGQIGVGTVQTCLIVKFVLTYTFNRQGAWTRLRADFYL</sequence>
<dbReference type="EMBL" id="PDXB01000011">
    <property type="protein sequence ID" value="RYN29668.1"/>
    <property type="molecule type" value="Genomic_DNA"/>
</dbReference>
<evidence type="ECO:0000313" key="2">
    <source>
        <dbReference type="EMBL" id="RYN29668.1"/>
    </source>
</evidence>
<name>A0AB37WJ04_9PLEO</name>
<feature type="chain" id="PRO_5044296950" evidence="1">
    <location>
        <begin position="19"/>
        <end position="60"/>
    </location>
</feature>
<keyword evidence="1" id="KW-0732">Signal</keyword>